<feature type="compositionally biased region" description="Basic and acidic residues" evidence="1">
    <location>
        <begin position="93"/>
        <end position="107"/>
    </location>
</feature>
<feature type="region of interest" description="Disordered" evidence="1">
    <location>
        <begin position="58"/>
        <end position="108"/>
    </location>
</feature>
<feature type="compositionally biased region" description="Low complexity" evidence="1">
    <location>
        <begin position="167"/>
        <end position="196"/>
    </location>
</feature>
<organism evidence="3 4">
    <name type="scientific">Nothobranchius furzeri</name>
    <name type="common">Turquoise killifish</name>
    <dbReference type="NCBI Taxonomy" id="105023"/>
    <lineage>
        <taxon>Eukaryota</taxon>
        <taxon>Metazoa</taxon>
        <taxon>Chordata</taxon>
        <taxon>Craniata</taxon>
        <taxon>Vertebrata</taxon>
        <taxon>Euteleostomi</taxon>
        <taxon>Actinopterygii</taxon>
        <taxon>Neopterygii</taxon>
        <taxon>Teleostei</taxon>
        <taxon>Neoteleostei</taxon>
        <taxon>Acanthomorphata</taxon>
        <taxon>Ovalentaria</taxon>
        <taxon>Atherinomorphae</taxon>
        <taxon>Cyprinodontiformes</taxon>
        <taxon>Nothobranchiidae</taxon>
        <taxon>Nothobranchius</taxon>
    </lineage>
</organism>
<keyword evidence="2" id="KW-0732">Signal</keyword>
<name>A0A9D3BPQ0_NOTFU</name>
<evidence type="ECO:0000313" key="4">
    <source>
        <dbReference type="Proteomes" id="UP000822369"/>
    </source>
</evidence>
<reference evidence="3" key="1">
    <citation type="submission" date="2020-03" db="EMBL/GenBank/DDBJ databases">
        <title>Intra-Species Differences in Population Size shape Life History and Genome Evolution.</title>
        <authorList>
            <person name="Willemsen D."/>
            <person name="Cui R."/>
            <person name="Valenzano D.R."/>
        </authorList>
    </citation>
    <scope>NUCLEOTIDE SEQUENCE</scope>
    <source>
        <strain evidence="3">GRZ</strain>
        <tissue evidence="3">Whole</tissue>
    </source>
</reference>
<dbReference type="EMBL" id="JAAVVJ010000008">
    <property type="protein sequence ID" value="KAF7217897.1"/>
    <property type="molecule type" value="Genomic_DNA"/>
</dbReference>
<gene>
    <name evidence="3" type="ORF">G4P62_002499</name>
</gene>
<feature type="compositionally biased region" description="Polar residues" evidence="1">
    <location>
        <begin position="221"/>
        <end position="241"/>
    </location>
</feature>
<accession>A0A9D3BPQ0</accession>
<comment type="caution">
    <text evidence="3">The sequence shown here is derived from an EMBL/GenBank/DDBJ whole genome shotgun (WGS) entry which is preliminary data.</text>
</comment>
<dbReference type="AlphaFoldDB" id="A0A9D3BPQ0"/>
<evidence type="ECO:0000313" key="3">
    <source>
        <dbReference type="EMBL" id="KAF7217897.1"/>
    </source>
</evidence>
<dbReference type="Proteomes" id="UP000822369">
    <property type="component" value="Chromosome 8"/>
</dbReference>
<protein>
    <submittedName>
        <fullName evidence="3">Transcript variant X1</fullName>
    </submittedName>
</protein>
<feature type="compositionally biased region" description="Polar residues" evidence="1">
    <location>
        <begin position="124"/>
        <end position="133"/>
    </location>
</feature>
<evidence type="ECO:0000256" key="2">
    <source>
        <dbReference type="SAM" id="SignalP"/>
    </source>
</evidence>
<feature type="region of interest" description="Disordered" evidence="1">
    <location>
        <begin position="124"/>
        <end position="241"/>
    </location>
</feature>
<feature type="signal peptide" evidence="2">
    <location>
        <begin position="1"/>
        <end position="16"/>
    </location>
</feature>
<evidence type="ECO:0000256" key="1">
    <source>
        <dbReference type="SAM" id="MobiDB-lite"/>
    </source>
</evidence>
<feature type="chain" id="PRO_5038626601" evidence="2">
    <location>
        <begin position="17"/>
        <end position="277"/>
    </location>
</feature>
<proteinExistence type="predicted"/>
<sequence length="277" mass="30051">MKAAFITFCLFGAAFANPILHNALVSSELDSNSTESLSASKSAENNTSEIQVRNGFILVQSSESESTESTSEDKTSEESNSQSDEDNGMDSMPETKDDSMGSEENIRKQSWVRVFPGLVKTLSAEDNSSSTEVKGQPEYLNTKLADKQPTRTSTKKAPSHTKQPLLDTTTTDSSDTTSDSTDTSDITAATSNSSESISHESPESEENSSESVSRSTEDSNASDSSELQQIKTSDCVNGTQSCESEEHLFQSIGDDAHFSVNHLMVPDDEGELRLRRR</sequence>